<accession>A0A399F076</accession>
<feature type="transmembrane region" description="Helical" evidence="1">
    <location>
        <begin position="20"/>
        <end position="37"/>
    </location>
</feature>
<reference evidence="2 3" key="1">
    <citation type="submission" date="2018-08" db="EMBL/GenBank/DDBJ databases">
        <title>Meiothermus roseus NBRC 110900 genome sequencing project.</title>
        <authorList>
            <person name="Da Costa M.S."/>
            <person name="Albuquerque L."/>
            <person name="Raposo P."/>
            <person name="Froufe H.J.C."/>
            <person name="Barroso C.S."/>
            <person name="Egas C."/>
        </authorList>
    </citation>
    <scope>NUCLEOTIDE SEQUENCE [LARGE SCALE GENOMIC DNA]</scope>
    <source>
        <strain evidence="2 3">NBRC 110900</strain>
    </source>
</reference>
<dbReference type="EMBL" id="QWLA01000014">
    <property type="protein sequence ID" value="RIH87981.1"/>
    <property type="molecule type" value="Genomic_DNA"/>
</dbReference>
<sequence length="244" mass="26851">MTQSRGSLLELLDFRNRRALVLLAAAVGLILAGAAVYGAGMPVWGGSLIFLGTLAVPVGLKWWDDFRRLGVAAFVLSALLMLQGLHFLEHATQMVQYYLLDRPPALSQGFISSLNIEWVHFIWNTVVWVLTVYLLRRGMAGGWGWALLLWMTGHTLEHAYLLARYLQLTQELAALGLPGFGVSQALPGILGRDGWLAESSICGQIPGLTTAPRVTIHFFWNLGETALLLFAAHFNLSRLVQARG</sequence>
<keyword evidence="1" id="KW-0812">Transmembrane</keyword>
<feature type="transmembrane region" description="Helical" evidence="1">
    <location>
        <begin position="69"/>
        <end position="88"/>
    </location>
</feature>
<evidence type="ECO:0000313" key="2">
    <source>
        <dbReference type="EMBL" id="RIH87981.1"/>
    </source>
</evidence>
<keyword evidence="1" id="KW-0472">Membrane</keyword>
<dbReference type="RefSeq" id="WP_119276378.1">
    <property type="nucleotide sequence ID" value="NZ_QWLA01000014.1"/>
</dbReference>
<feature type="transmembrane region" description="Helical" evidence="1">
    <location>
        <begin position="43"/>
        <end position="62"/>
    </location>
</feature>
<feature type="transmembrane region" description="Helical" evidence="1">
    <location>
        <begin position="118"/>
        <end position="135"/>
    </location>
</feature>
<name>A0A399F076_9DEIN</name>
<dbReference type="OrthoDB" id="155669at2"/>
<dbReference type="Proteomes" id="UP000265341">
    <property type="component" value="Unassembled WGS sequence"/>
</dbReference>
<keyword evidence="1" id="KW-1133">Transmembrane helix</keyword>
<organism evidence="2 3">
    <name type="scientific">Calidithermus roseus</name>
    <dbReference type="NCBI Taxonomy" id="1644118"/>
    <lineage>
        <taxon>Bacteria</taxon>
        <taxon>Thermotogati</taxon>
        <taxon>Deinococcota</taxon>
        <taxon>Deinococci</taxon>
        <taxon>Thermales</taxon>
        <taxon>Thermaceae</taxon>
        <taxon>Calidithermus</taxon>
    </lineage>
</organism>
<evidence type="ECO:0000313" key="3">
    <source>
        <dbReference type="Proteomes" id="UP000265341"/>
    </source>
</evidence>
<evidence type="ECO:0000256" key="1">
    <source>
        <dbReference type="SAM" id="Phobius"/>
    </source>
</evidence>
<protein>
    <submittedName>
        <fullName evidence="2">Uncharacterized protein</fullName>
    </submittedName>
</protein>
<keyword evidence="3" id="KW-1185">Reference proteome</keyword>
<gene>
    <name evidence="2" type="ORF">Mrose_01048</name>
</gene>
<proteinExistence type="predicted"/>
<comment type="caution">
    <text evidence="2">The sequence shown here is derived from an EMBL/GenBank/DDBJ whole genome shotgun (WGS) entry which is preliminary data.</text>
</comment>
<dbReference type="AlphaFoldDB" id="A0A399F076"/>